<proteinExistence type="inferred from homology"/>
<dbReference type="PANTHER" id="PTHR22811">
    <property type="entry name" value="TRANSMEMBRANE EMP24 DOMAIN-CONTAINING PROTEIN"/>
    <property type="match status" value="1"/>
</dbReference>
<sequence length="209" mass="23698">MKFLFAVLLLLPLSWAVKFELPAQEVQCFDEELPGDLLVTGTFKAPKLYNQDLEILIFGPGDTTILKQSQTVSERFAFTSQVAGDHRICFRNRVFSNQGTSLAGTMIVELQMRMGSFAVDYEEIATKEGLKGPVDVEIRRMVDSVNDLHADLIYMRGREETMRNTNESTNSRVMGFSVLSIFILISMGIWQILYLRRYFLSRHIGGVGN</sequence>
<keyword evidence="6 8" id="KW-0472">Membrane</keyword>
<feature type="chain" id="PRO_5046340305" evidence="9">
    <location>
        <begin position="17"/>
        <end position="209"/>
    </location>
</feature>
<dbReference type="Pfam" id="PF01105">
    <property type="entry name" value="EMP24_GP25L"/>
    <property type="match status" value="1"/>
</dbReference>
<dbReference type="SMART" id="SM01190">
    <property type="entry name" value="EMP24_GP25L"/>
    <property type="match status" value="1"/>
</dbReference>
<feature type="signal peptide" evidence="9">
    <location>
        <begin position="1"/>
        <end position="16"/>
    </location>
</feature>
<organism evidence="11 12">
    <name type="scientific">Paratrimastix pyriformis</name>
    <dbReference type="NCBI Taxonomy" id="342808"/>
    <lineage>
        <taxon>Eukaryota</taxon>
        <taxon>Metamonada</taxon>
        <taxon>Preaxostyla</taxon>
        <taxon>Paratrimastigidae</taxon>
        <taxon>Paratrimastix</taxon>
    </lineage>
</organism>
<feature type="domain" description="GOLD" evidence="10">
    <location>
        <begin position="26"/>
        <end position="114"/>
    </location>
</feature>
<evidence type="ECO:0000256" key="1">
    <source>
        <dbReference type="ARBA" id="ARBA00004479"/>
    </source>
</evidence>
<evidence type="ECO:0000256" key="7">
    <source>
        <dbReference type="RuleBase" id="RU003827"/>
    </source>
</evidence>
<evidence type="ECO:0000256" key="9">
    <source>
        <dbReference type="SAM" id="SignalP"/>
    </source>
</evidence>
<feature type="transmembrane region" description="Helical" evidence="8">
    <location>
        <begin position="173"/>
        <end position="195"/>
    </location>
</feature>
<keyword evidence="12" id="KW-1185">Reference proteome</keyword>
<dbReference type="Proteomes" id="UP001141327">
    <property type="component" value="Unassembled WGS sequence"/>
</dbReference>
<comment type="similarity">
    <text evidence="2 7">Belongs to the EMP24/GP25L family.</text>
</comment>
<evidence type="ECO:0000313" key="11">
    <source>
        <dbReference type="EMBL" id="KAJ4457251.1"/>
    </source>
</evidence>
<evidence type="ECO:0000256" key="2">
    <source>
        <dbReference type="ARBA" id="ARBA00007104"/>
    </source>
</evidence>
<evidence type="ECO:0000256" key="3">
    <source>
        <dbReference type="ARBA" id="ARBA00022692"/>
    </source>
</evidence>
<evidence type="ECO:0000313" key="12">
    <source>
        <dbReference type="Proteomes" id="UP001141327"/>
    </source>
</evidence>
<evidence type="ECO:0000259" key="10">
    <source>
        <dbReference type="PROSITE" id="PS50866"/>
    </source>
</evidence>
<accession>A0ABQ8UFQ6</accession>
<dbReference type="EMBL" id="JAPMOS010000051">
    <property type="protein sequence ID" value="KAJ4457251.1"/>
    <property type="molecule type" value="Genomic_DNA"/>
</dbReference>
<reference evidence="11" key="1">
    <citation type="journal article" date="2022" name="bioRxiv">
        <title>Genomics of Preaxostyla Flagellates Illuminates Evolutionary Transitions and the Path Towards Mitochondrial Loss.</title>
        <authorList>
            <person name="Novak L.V.F."/>
            <person name="Treitli S.C."/>
            <person name="Pyrih J."/>
            <person name="Halakuc P."/>
            <person name="Pipaliya S.V."/>
            <person name="Vacek V."/>
            <person name="Brzon O."/>
            <person name="Soukal P."/>
            <person name="Eme L."/>
            <person name="Dacks J.B."/>
            <person name="Karnkowska A."/>
            <person name="Elias M."/>
            <person name="Hampl V."/>
        </authorList>
    </citation>
    <scope>NUCLEOTIDE SEQUENCE</scope>
    <source>
        <strain evidence="11">RCP-MX</strain>
    </source>
</reference>
<dbReference type="InterPro" id="IPR015720">
    <property type="entry name" value="Emp24-like"/>
</dbReference>
<dbReference type="PROSITE" id="PS50866">
    <property type="entry name" value="GOLD"/>
    <property type="match status" value="1"/>
</dbReference>
<keyword evidence="3 7" id="KW-0812">Transmembrane</keyword>
<name>A0ABQ8UFQ6_9EUKA</name>
<keyword evidence="5 8" id="KW-1133">Transmembrane helix</keyword>
<comment type="caution">
    <text evidence="11">The sequence shown here is derived from an EMBL/GenBank/DDBJ whole genome shotgun (WGS) entry which is preliminary data.</text>
</comment>
<evidence type="ECO:0000256" key="4">
    <source>
        <dbReference type="ARBA" id="ARBA00022729"/>
    </source>
</evidence>
<evidence type="ECO:0000256" key="8">
    <source>
        <dbReference type="SAM" id="Phobius"/>
    </source>
</evidence>
<dbReference type="InterPro" id="IPR009038">
    <property type="entry name" value="GOLD_dom"/>
</dbReference>
<evidence type="ECO:0000256" key="5">
    <source>
        <dbReference type="ARBA" id="ARBA00022989"/>
    </source>
</evidence>
<evidence type="ECO:0000256" key="6">
    <source>
        <dbReference type="ARBA" id="ARBA00023136"/>
    </source>
</evidence>
<protein>
    <submittedName>
        <fullName evidence="11">Emp24/gp25L/p24 family protein</fullName>
    </submittedName>
</protein>
<comment type="subcellular location">
    <subcellularLocation>
        <location evidence="1 7">Membrane</location>
        <topology evidence="1 7">Single-pass type I membrane protein</topology>
    </subcellularLocation>
</comment>
<keyword evidence="4 9" id="KW-0732">Signal</keyword>
<gene>
    <name evidence="11" type="ORF">PAPYR_7325</name>
</gene>